<evidence type="ECO:0000313" key="3">
    <source>
        <dbReference type="Proteomes" id="UP000268350"/>
    </source>
</evidence>
<feature type="transmembrane region" description="Helical" evidence="1">
    <location>
        <begin position="59"/>
        <end position="81"/>
    </location>
</feature>
<protein>
    <submittedName>
        <fullName evidence="2">Uncharacterized protein</fullName>
    </submittedName>
</protein>
<accession>A0A3B0JGC9</accession>
<reference evidence="3" key="1">
    <citation type="submission" date="2018-01" db="EMBL/GenBank/DDBJ databases">
        <authorList>
            <person name="Alioto T."/>
            <person name="Alioto T."/>
        </authorList>
    </citation>
    <scope>NUCLEOTIDE SEQUENCE [LARGE SCALE GENOMIC DNA]</scope>
</reference>
<keyword evidence="3" id="KW-1185">Reference proteome</keyword>
<gene>
    <name evidence="2" type="ORF">DGUA_6G012661</name>
</gene>
<keyword evidence="1" id="KW-1133">Transmembrane helix</keyword>
<dbReference type="OrthoDB" id="7845691at2759"/>
<evidence type="ECO:0000313" key="2">
    <source>
        <dbReference type="EMBL" id="SPP79763.1"/>
    </source>
</evidence>
<dbReference type="OMA" id="LISIFCH"/>
<dbReference type="EMBL" id="OUUW01000004">
    <property type="protein sequence ID" value="SPP79763.1"/>
    <property type="molecule type" value="Genomic_DNA"/>
</dbReference>
<dbReference type="Proteomes" id="UP000268350">
    <property type="component" value="Unassembled WGS sequence"/>
</dbReference>
<sequence length="199" mass="22425">MEPCFVIAAAISIFCHQMELCFDPAGYVGLESTLFIMLSFVAINKLVGSRNANKTLWDMAADVMLACLTMQFLLGTVWYVIFCSLQTIVEAVFNSGCRLLGATHIEQLKNMQPYVLTLSLLSVEMVVLFKSIQMDGLQKFFGVQDDLASESVLSILAERIGRNERREQRAARLLERGLSLPRGRSVSRGRPRTRSWPRR</sequence>
<evidence type="ECO:0000256" key="1">
    <source>
        <dbReference type="SAM" id="Phobius"/>
    </source>
</evidence>
<proteinExistence type="predicted"/>
<feature type="transmembrane region" description="Helical" evidence="1">
    <location>
        <begin position="25"/>
        <end position="47"/>
    </location>
</feature>
<keyword evidence="1" id="KW-0472">Membrane</keyword>
<name>A0A3B0JGC9_DROGU</name>
<keyword evidence="1" id="KW-0812">Transmembrane</keyword>
<organism evidence="2 3">
    <name type="scientific">Drosophila guanche</name>
    <name type="common">Fruit fly</name>
    <dbReference type="NCBI Taxonomy" id="7266"/>
    <lineage>
        <taxon>Eukaryota</taxon>
        <taxon>Metazoa</taxon>
        <taxon>Ecdysozoa</taxon>
        <taxon>Arthropoda</taxon>
        <taxon>Hexapoda</taxon>
        <taxon>Insecta</taxon>
        <taxon>Pterygota</taxon>
        <taxon>Neoptera</taxon>
        <taxon>Endopterygota</taxon>
        <taxon>Diptera</taxon>
        <taxon>Brachycera</taxon>
        <taxon>Muscomorpha</taxon>
        <taxon>Ephydroidea</taxon>
        <taxon>Drosophilidae</taxon>
        <taxon>Drosophila</taxon>
        <taxon>Sophophora</taxon>
    </lineage>
</organism>
<dbReference type="AlphaFoldDB" id="A0A3B0JGC9"/>